<evidence type="ECO:0008006" key="4">
    <source>
        <dbReference type="Google" id="ProtNLM"/>
    </source>
</evidence>
<protein>
    <recommendedName>
        <fullName evidence="4">Esterase-like activity of phytase family protein</fullName>
    </recommendedName>
</protein>
<evidence type="ECO:0000256" key="1">
    <source>
        <dbReference type="SAM" id="SignalP"/>
    </source>
</evidence>
<keyword evidence="1" id="KW-0732">Signal</keyword>
<evidence type="ECO:0000313" key="3">
    <source>
        <dbReference type="Proteomes" id="UP000321805"/>
    </source>
</evidence>
<gene>
    <name evidence="2" type="ORF">FSW04_20760</name>
</gene>
<evidence type="ECO:0000313" key="2">
    <source>
        <dbReference type="EMBL" id="QEC49760.1"/>
    </source>
</evidence>
<dbReference type="EMBL" id="CP042430">
    <property type="protein sequence ID" value="QEC49760.1"/>
    <property type="molecule type" value="Genomic_DNA"/>
</dbReference>
<feature type="signal peptide" evidence="1">
    <location>
        <begin position="1"/>
        <end position="27"/>
    </location>
</feature>
<dbReference type="OrthoDB" id="9801244at2"/>
<accession>A0A5B8U9M2</accession>
<dbReference type="AlphaFoldDB" id="A0A5B8U9M2"/>
<proteinExistence type="predicted"/>
<dbReference type="KEGG" id="bsol:FSW04_20760"/>
<sequence>MRRRVLRVAVVLAAAVPALTAFGCSSADDDPALGATPTAVTQAPALSRPRLCGPLRMTVLGRAAAPAATELSGLVLSSDQPGVLWTHNDSGDRPRIFALRPDGTPLADLAVPGAEAVDWEDLALGPDPARPGGRALYLADIGDNRATRETVTVYRVPEPAASAAATGSTAPAVALTLRYPDGPHDAETLLVDPRTGALVVVTKQLSGESGVYVTRAAPAGPAERTLRAAGTLHLGFGGLATGGDVSADGRVVVVRTYAAAFAWIRRPGASLAGTLRRAPCRAGASLAAEGQGEALALSAHGSAMFTVAEGSASPVRRYAPRPR</sequence>
<feature type="chain" id="PRO_5023140653" description="Esterase-like activity of phytase family protein" evidence="1">
    <location>
        <begin position="28"/>
        <end position="323"/>
    </location>
</feature>
<dbReference type="SUPFAM" id="SSF50956">
    <property type="entry name" value="Thermostable phytase (3-phytase)"/>
    <property type="match status" value="1"/>
</dbReference>
<dbReference type="Proteomes" id="UP000321805">
    <property type="component" value="Chromosome"/>
</dbReference>
<organism evidence="2 3">
    <name type="scientific">Baekduia soli</name>
    <dbReference type="NCBI Taxonomy" id="496014"/>
    <lineage>
        <taxon>Bacteria</taxon>
        <taxon>Bacillati</taxon>
        <taxon>Actinomycetota</taxon>
        <taxon>Thermoleophilia</taxon>
        <taxon>Solirubrobacterales</taxon>
        <taxon>Baekduiaceae</taxon>
        <taxon>Baekduia</taxon>
    </lineage>
</organism>
<reference evidence="2 3" key="1">
    <citation type="journal article" date="2018" name="J. Microbiol.">
        <title>Baekduia soli gen. nov., sp. nov., a novel bacterium isolated from the soil of Baekdu Mountain and proposal of a novel family name, Baekduiaceae fam. nov.</title>
        <authorList>
            <person name="An D.S."/>
            <person name="Siddiqi M.Z."/>
            <person name="Kim K.H."/>
            <person name="Yu H.S."/>
            <person name="Im W.T."/>
        </authorList>
    </citation>
    <scope>NUCLEOTIDE SEQUENCE [LARGE SCALE GENOMIC DNA]</scope>
    <source>
        <strain evidence="2 3">BR7-21</strain>
    </source>
</reference>
<name>A0A5B8U9M2_9ACTN</name>
<dbReference type="PROSITE" id="PS51257">
    <property type="entry name" value="PROKAR_LIPOPROTEIN"/>
    <property type="match status" value="1"/>
</dbReference>
<keyword evidence="3" id="KW-1185">Reference proteome</keyword>
<dbReference type="RefSeq" id="WP_146922125.1">
    <property type="nucleotide sequence ID" value="NZ_CP042430.1"/>
</dbReference>